<reference evidence="6 7" key="1">
    <citation type="journal article" date="2021" name="Elife">
        <title>Chloroplast acquisition without the gene transfer in kleptoplastic sea slugs, Plakobranchus ocellatus.</title>
        <authorList>
            <person name="Maeda T."/>
            <person name="Takahashi S."/>
            <person name="Yoshida T."/>
            <person name="Shimamura S."/>
            <person name="Takaki Y."/>
            <person name="Nagai Y."/>
            <person name="Toyoda A."/>
            <person name="Suzuki Y."/>
            <person name="Arimoto A."/>
            <person name="Ishii H."/>
            <person name="Satoh N."/>
            <person name="Nishiyama T."/>
            <person name="Hasebe M."/>
            <person name="Maruyama T."/>
            <person name="Minagawa J."/>
            <person name="Obokata J."/>
            <person name="Shigenobu S."/>
        </authorList>
    </citation>
    <scope>NUCLEOTIDE SEQUENCE [LARGE SCALE GENOMIC DNA]</scope>
</reference>
<comment type="caution">
    <text evidence="6">The sequence shown here is derived from an EMBL/GenBank/DDBJ whole genome shotgun (WGS) entry which is preliminary data.</text>
</comment>
<keyword evidence="7" id="KW-1185">Reference proteome</keyword>
<keyword evidence="4 5" id="KW-0472">Membrane</keyword>
<evidence type="ECO:0000256" key="2">
    <source>
        <dbReference type="ARBA" id="ARBA00022692"/>
    </source>
</evidence>
<keyword evidence="3 5" id="KW-1133">Transmembrane helix</keyword>
<proteinExistence type="predicted"/>
<evidence type="ECO:0000256" key="5">
    <source>
        <dbReference type="SAM" id="Phobius"/>
    </source>
</evidence>
<evidence type="ECO:0000256" key="4">
    <source>
        <dbReference type="ARBA" id="ARBA00023136"/>
    </source>
</evidence>
<evidence type="ECO:0000256" key="1">
    <source>
        <dbReference type="ARBA" id="ARBA00004141"/>
    </source>
</evidence>
<dbReference type="AlphaFoldDB" id="A0AAV4G0B2"/>
<feature type="transmembrane region" description="Helical" evidence="5">
    <location>
        <begin position="106"/>
        <end position="128"/>
    </location>
</feature>
<accession>A0AAV4G0B2</accession>
<evidence type="ECO:0000313" key="7">
    <source>
        <dbReference type="Proteomes" id="UP000762676"/>
    </source>
</evidence>
<dbReference type="GO" id="GO:0016020">
    <property type="term" value="C:membrane"/>
    <property type="evidence" value="ECO:0007669"/>
    <property type="project" value="UniProtKB-SubCell"/>
</dbReference>
<protein>
    <submittedName>
        <fullName evidence="6">Disrupted in renal carcinoma protein 2</fullName>
    </submittedName>
</protein>
<comment type="subcellular location">
    <subcellularLocation>
        <location evidence="1">Membrane</location>
        <topology evidence="1">Multi-pass membrane protein</topology>
    </subcellularLocation>
</comment>
<feature type="transmembrane region" description="Helical" evidence="5">
    <location>
        <begin position="140"/>
        <end position="163"/>
    </location>
</feature>
<evidence type="ECO:0000256" key="3">
    <source>
        <dbReference type="ARBA" id="ARBA00022989"/>
    </source>
</evidence>
<dbReference type="Proteomes" id="UP000762676">
    <property type="component" value="Unassembled WGS sequence"/>
</dbReference>
<evidence type="ECO:0000313" key="6">
    <source>
        <dbReference type="EMBL" id="GFR78511.1"/>
    </source>
</evidence>
<feature type="transmembrane region" description="Helical" evidence="5">
    <location>
        <begin position="169"/>
        <end position="188"/>
    </location>
</feature>
<feature type="transmembrane region" description="Helical" evidence="5">
    <location>
        <begin position="47"/>
        <end position="64"/>
    </location>
</feature>
<dbReference type="PANTHER" id="PTHR10924:SF27">
    <property type="entry name" value="SOLUTE CARRIER FAMILY 49 MEMBER 4"/>
    <property type="match status" value="1"/>
</dbReference>
<feature type="transmembrane region" description="Helical" evidence="5">
    <location>
        <begin position="76"/>
        <end position="100"/>
    </location>
</feature>
<dbReference type="Gene3D" id="1.20.1250.20">
    <property type="entry name" value="MFS general substrate transporter like domains"/>
    <property type="match status" value="1"/>
</dbReference>
<dbReference type="InterPro" id="IPR036259">
    <property type="entry name" value="MFS_trans_sf"/>
</dbReference>
<feature type="transmembrane region" description="Helical" evidence="5">
    <location>
        <begin position="7"/>
        <end position="27"/>
    </location>
</feature>
<organism evidence="6 7">
    <name type="scientific">Elysia marginata</name>
    <dbReference type="NCBI Taxonomy" id="1093978"/>
    <lineage>
        <taxon>Eukaryota</taxon>
        <taxon>Metazoa</taxon>
        <taxon>Spiralia</taxon>
        <taxon>Lophotrochozoa</taxon>
        <taxon>Mollusca</taxon>
        <taxon>Gastropoda</taxon>
        <taxon>Heterobranchia</taxon>
        <taxon>Euthyneura</taxon>
        <taxon>Panpulmonata</taxon>
        <taxon>Sacoglossa</taxon>
        <taxon>Placobranchoidea</taxon>
        <taxon>Plakobranchidae</taxon>
        <taxon>Elysia</taxon>
    </lineage>
</organism>
<sequence>MSFCFRKVYFLLVALVYGISTGVVNVWSSVLSVNLATIDVTEDTAGWIGFYSSIAGCVASLLIGRFANIFARRMKLFILVLYLAGTACFLVFTLMLIKVIPYSAVLMWSTIIGGTMFVNAAVPLMYELSCELAYPTSEGAANGLLTYVNNVGGLLFLAVFSFPNVGKMWMNWAAIGSCFICIPLISLLKGRFNRLEVDEGVHTEVFVEQSVDVGSGSTTQNIAGPGSVQA</sequence>
<gene>
    <name evidence="6" type="ORF">ElyMa_002264400</name>
</gene>
<name>A0AAV4G0B2_9GAST</name>
<dbReference type="EMBL" id="BMAT01004701">
    <property type="protein sequence ID" value="GFR78511.1"/>
    <property type="molecule type" value="Genomic_DNA"/>
</dbReference>
<dbReference type="SUPFAM" id="SSF103473">
    <property type="entry name" value="MFS general substrate transporter"/>
    <property type="match status" value="1"/>
</dbReference>
<keyword evidence="2 5" id="KW-0812">Transmembrane</keyword>
<dbReference type="PANTHER" id="PTHR10924">
    <property type="entry name" value="MAJOR FACILITATOR SUPERFAMILY PROTEIN-RELATED"/>
    <property type="match status" value="1"/>
</dbReference>
<dbReference type="InterPro" id="IPR049680">
    <property type="entry name" value="FLVCR1-2_SLC49-like"/>
</dbReference>